<dbReference type="PANTHER" id="PTHR24333:SF8">
    <property type="entry name" value="HOMEOBOX PROTEIN CEH-62"/>
    <property type="match status" value="1"/>
</dbReference>
<evidence type="ECO:0000256" key="4">
    <source>
        <dbReference type="ARBA" id="ARBA00023242"/>
    </source>
</evidence>
<evidence type="ECO:0000256" key="1">
    <source>
        <dbReference type="ARBA" id="ARBA00004123"/>
    </source>
</evidence>
<keyword evidence="2 5" id="KW-0238">DNA-binding</keyword>
<dbReference type="SMART" id="SM00389">
    <property type="entry name" value="HOX"/>
    <property type="match status" value="1"/>
</dbReference>
<dbReference type="PROSITE" id="PS00027">
    <property type="entry name" value="HOMEOBOX_1"/>
    <property type="match status" value="1"/>
</dbReference>
<evidence type="ECO:0000256" key="7">
    <source>
        <dbReference type="SAM" id="MobiDB-lite"/>
    </source>
</evidence>
<feature type="region of interest" description="Disordered" evidence="7">
    <location>
        <begin position="28"/>
        <end position="76"/>
    </location>
</feature>
<dbReference type="InterPro" id="IPR050848">
    <property type="entry name" value="Homeobox_TF"/>
</dbReference>
<dbReference type="PROSITE" id="PS50071">
    <property type="entry name" value="HOMEOBOX_2"/>
    <property type="match status" value="1"/>
</dbReference>
<feature type="compositionally biased region" description="Polar residues" evidence="7">
    <location>
        <begin position="66"/>
        <end position="76"/>
    </location>
</feature>
<accession>A0ABD6EN80</accession>
<keyword evidence="10" id="KW-1185">Reference proteome</keyword>
<evidence type="ECO:0000256" key="6">
    <source>
        <dbReference type="RuleBase" id="RU000682"/>
    </source>
</evidence>
<keyword evidence="4 5" id="KW-0539">Nucleus</keyword>
<evidence type="ECO:0000256" key="5">
    <source>
        <dbReference type="PROSITE-ProRule" id="PRU00108"/>
    </source>
</evidence>
<dbReference type="GO" id="GO:0005634">
    <property type="term" value="C:nucleus"/>
    <property type="evidence" value="ECO:0007669"/>
    <property type="project" value="UniProtKB-SubCell"/>
</dbReference>
<dbReference type="Gene3D" id="1.10.10.60">
    <property type="entry name" value="Homeodomain-like"/>
    <property type="match status" value="1"/>
</dbReference>
<evidence type="ECO:0000256" key="2">
    <source>
        <dbReference type="ARBA" id="ARBA00023125"/>
    </source>
</evidence>
<organism evidence="9 10">
    <name type="scientific">Gnathostoma spinigerum</name>
    <dbReference type="NCBI Taxonomy" id="75299"/>
    <lineage>
        <taxon>Eukaryota</taxon>
        <taxon>Metazoa</taxon>
        <taxon>Ecdysozoa</taxon>
        <taxon>Nematoda</taxon>
        <taxon>Chromadorea</taxon>
        <taxon>Rhabditida</taxon>
        <taxon>Spirurina</taxon>
        <taxon>Gnathostomatomorpha</taxon>
        <taxon>Gnathostomatoidea</taxon>
        <taxon>Gnathostomatidae</taxon>
        <taxon>Gnathostoma</taxon>
    </lineage>
</organism>
<proteinExistence type="predicted"/>
<dbReference type="InterPro" id="IPR020479">
    <property type="entry name" value="HD_metazoa"/>
</dbReference>
<dbReference type="InterPro" id="IPR017970">
    <property type="entry name" value="Homeobox_CS"/>
</dbReference>
<dbReference type="Pfam" id="PF00046">
    <property type="entry name" value="Homeodomain"/>
    <property type="match status" value="1"/>
</dbReference>
<reference evidence="9 10" key="1">
    <citation type="submission" date="2024-08" db="EMBL/GenBank/DDBJ databases">
        <title>Gnathostoma spinigerum genome.</title>
        <authorList>
            <person name="Gonzalez-Bertolin B."/>
            <person name="Monzon S."/>
            <person name="Zaballos A."/>
            <person name="Jimenez P."/>
            <person name="Dekumyoy P."/>
            <person name="Varona S."/>
            <person name="Cuesta I."/>
            <person name="Sumanam S."/>
            <person name="Adisakwattana P."/>
            <person name="Gasser R.B."/>
            <person name="Hernandez-Gonzalez A."/>
            <person name="Young N.D."/>
            <person name="Perteguer M.J."/>
        </authorList>
    </citation>
    <scope>NUCLEOTIDE SEQUENCE [LARGE SCALE GENOMIC DNA]</scope>
    <source>
        <strain evidence="9">AL3</strain>
        <tissue evidence="9">Liver</tissue>
    </source>
</reference>
<dbReference type="PRINTS" id="PR00031">
    <property type="entry name" value="HTHREPRESSR"/>
</dbReference>
<evidence type="ECO:0000313" key="10">
    <source>
        <dbReference type="Proteomes" id="UP001608902"/>
    </source>
</evidence>
<dbReference type="PANTHER" id="PTHR24333">
    <property type="entry name" value="HOMEO BOX HB9 LIKE A-RELATED"/>
    <property type="match status" value="1"/>
</dbReference>
<keyword evidence="3 5" id="KW-0371">Homeobox</keyword>
<name>A0ABD6EN80_9BILA</name>
<evidence type="ECO:0000313" key="9">
    <source>
        <dbReference type="EMBL" id="MFH4981246.1"/>
    </source>
</evidence>
<sequence length="89" mass="10334">MDQYMPRSRRIVVADSLGLNEAQVKTWFQNRRAKDKRNDKTTNGMHNQRRTTQSTSPPSSTDEFDTQSSTIPSYQQLCETTNNYRNVGF</sequence>
<dbReference type="GO" id="GO:0003677">
    <property type="term" value="F:DNA binding"/>
    <property type="evidence" value="ECO:0007669"/>
    <property type="project" value="UniProtKB-UniRule"/>
</dbReference>
<comment type="caution">
    <text evidence="9">The sequence shown here is derived from an EMBL/GenBank/DDBJ whole genome shotgun (WGS) entry which is preliminary data.</text>
</comment>
<dbReference type="InterPro" id="IPR001356">
    <property type="entry name" value="HD"/>
</dbReference>
<dbReference type="EMBL" id="JBGFUD010006860">
    <property type="protein sequence ID" value="MFH4981246.1"/>
    <property type="molecule type" value="Genomic_DNA"/>
</dbReference>
<feature type="DNA-binding region" description="Homeobox" evidence="5">
    <location>
        <begin position="3"/>
        <end position="39"/>
    </location>
</feature>
<comment type="subcellular location">
    <subcellularLocation>
        <location evidence="1 5 6">Nucleus</location>
    </subcellularLocation>
</comment>
<dbReference type="CDD" id="cd00086">
    <property type="entry name" value="homeodomain"/>
    <property type="match status" value="1"/>
</dbReference>
<dbReference type="InterPro" id="IPR009057">
    <property type="entry name" value="Homeodomain-like_sf"/>
</dbReference>
<dbReference type="SUPFAM" id="SSF46689">
    <property type="entry name" value="Homeodomain-like"/>
    <property type="match status" value="1"/>
</dbReference>
<feature type="compositionally biased region" description="Low complexity" evidence="7">
    <location>
        <begin position="50"/>
        <end position="61"/>
    </location>
</feature>
<evidence type="ECO:0000256" key="3">
    <source>
        <dbReference type="ARBA" id="ARBA00023155"/>
    </source>
</evidence>
<dbReference type="InterPro" id="IPR000047">
    <property type="entry name" value="HTH_motif"/>
</dbReference>
<dbReference type="Proteomes" id="UP001608902">
    <property type="component" value="Unassembled WGS sequence"/>
</dbReference>
<dbReference type="AlphaFoldDB" id="A0ABD6EN80"/>
<gene>
    <name evidence="9" type="ORF">AB6A40_007955</name>
</gene>
<dbReference type="PRINTS" id="PR00024">
    <property type="entry name" value="HOMEOBOX"/>
</dbReference>
<protein>
    <recommendedName>
        <fullName evidence="8">Homeobox domain-containing protein</fullName>
    </recommendedName>
</protein>
<feature type="domain" description="Homeobox" evidence="8">
    <location>
        <begin position="1"/>
        <end position="38"/>
    </location>
</feature>
<evidence type="ECO:0000259" key="8">
    <source>
        <dbReference type="PROSITE" id="PS50071"/>
    </source>
</evidence>